<evidence type="ECO:0000259" key="16">
    <source>
        <dbReference type="PROSITE" id="PS50109"/>
    </source>
</evidence>
<dbReference type="Gene3D" id="1.10.287.130">
    <property type="match status" value="1"/>
</dbReference>
<protein>
    <recommendedName>
        <fullName evidence="4">histidine kinase</fullName>
        <ecNumber evidence="4">2.7.13.3</ecNumber>
    </recommendedName>
</protein>
<feature type="region of interest" description="Disordered" evidence="14">
    <location>
        <begin position="848"/>
        <end position="883"/>
    </location>
</feature>
<dbReference type="Pfam" id="PF13493">
    <property type="entry name" value="DUF4118"/>
    <property type="match status" value="1"/>
</dbReference>
<evidence type="ECO:0000256" key="12">
    <source>
        <dbReference type="ARBA" id="ARBA00023012"/>
    </source>
</evidence>
<accession>A0A8J3JK79</accession>
<dbReference type="InterPro" id="IPR003852">
    <property type="entry name" value="Sig_transdc_His_kinase_KdpD_N"/>
</dbReference>
<evidence type="ECO:0000256" key="8">
    <source>
        <dbReference type="ARBA" id="ARBA00022741"/>
    </source>
</evidence>
<comment type="subcellular location">
    <subcellularLocation>
        <location evidence="3">Cell membrane</location>
    </subcellularLocation>
    <subcellularLocation>
        <location evidence="2">Membrane</location>
        <topology evidence="2">Multi-pass membrane protein</topology>
    </subcellularLocation>
</comment>
<keyword evidence="12" id="KW-0902">Two-component regulatory system</keyword>
<keyword evidence="11 15" id="KW-1133">Transmembrane helix</keyword>
<comment type="caution">
    <text evidence="17">The sequence shown here is derived from an EMBL/GenBank/DDBJ whole genome shotgun (WGS) entry which is preliminary data.</text>
</comment>
<dbReference type="GO" id="GO:0000155">
    <property type="term" value="F:phosphorelay sensor kinase activity"/>
    <property type="evidence" value="ECO:0007669"/>
    <property type="project" value="InterPro"/>
</dbReference>
<dbReference type="SUPFAM" id="SSF52402">
    <property type="entry name" value="Adenine nucleotide alpha hydrolases-like"/>
    <property type="match status" value="1"/>
</dbReference>
<evidence type="ECO:0000256" key="9">
    <source>
        <dbReference type="ARBA" id="ARBA00022777"/>
    </source>
</evidence>
<name>A0A8J3JK79_9ACTN</name>
<dbReference type="EC" id="2.7.13.3" evidence="4"/>
<dbReference type="CDD" id="cd00075">
    <property type="entry name" value="HATPase"/>
    <property type="match status" value="1"/>
</dbReference>
<keyword evidence="13 15" id="KW-0472">Membrane</keyword>
<dbReference type="InterPro" id="IPR036890">
    <property type="entry name" value="HATPase_C_sf"/>
</dbReference>
<dbReference type="InterPro" id="IPR003661">
    <property type="entry name" value="HisK_dim/P_dom"/>
</dbReference>
<dbReference type="GO" id="GO:0005737">
    <property type="term" value="C:cytoplasm"/>
    <property type="evidence" value="ECO:0007669"/>
    <property type="project" value="UniProtKB-ARBA"/>
</dbReference>
<feature type="domain" description="Histidine kinase" evidence="16">
    <location>
        <begin position="631"/>
        <end position="844"/>
    </location>
</feature>
<comment type="catalytic activity">
    <reaction evidence="1">
        <text>ATP + protein L-histidine = ADP + protein N-phospho-L-histidine.</text>
        <dbReference type="EC" id="2.7.13.3"/>
    </reaction>
</comment>
<dbReference type="InterPro" id="IPR052023">
    <property type="entry name" value="Histidine_kinase_KdpD"/>
</dbReference>
<evidence type="ECO:0000256" key="7">
    <source>
        <dbReference type="ARBA" id="ARBA00022692"/>
    </source>
</evidence>
<evidence type="ECO:0000256" key="11">
    <source>
        <dbReference type="ARBA" id="ARBA00022989"/>
    </source>
</evidence>
<dbReference type="InterPro" id="IPR027417">
    <property type="entry name" value="P-loop_NTPase"/>
</dbReference>
<dbReference type="InterPro" id="IPR006016">
    <property type="entry name" value="UspA"/>
</dbReference>
<dbReference type="InterPro" id="IPR038318">
    <property type="entry name" value="KdpD_sf"/>
</dbReference>
<dbReference type="SMART" id="SM00388">
    <property type="entry name" value="HisKA"/>
    <property type="match status" value="1"/>
</dbReference>
<dbReference type="InterPro" id="IPR025201">
    <property type="entry name" value="KdpD_TM"/>
</dbReference>
<gene>
    <name evidence="17" type="ORF">Cba03nite_18540</name>
</gene>
<keyword evidence="9 17" id="KW-0418">Kinase</keyword>
<dbReference type="AlphaFoldDB" id="A0A8J3JK79"/>
<dbReference type="Pfam" id="PF00582">
    <property type="entry name" value="Usp"/>
    <property type="match status" value="1"/>
</dbReference>
<evidence type="ECO:0000256" key="10">
    <source>
        <dbReference type="ARBA" id="ARBA00022840"/>
    </source>
</evidence>
<dbReference type="SUPFAM" id="SSF55874">
    <property type="entry name" value="ATPase domain of HSP90 chaperone/DNA topoisomerase II/histidine kinase"/>
    <property type="match status" value="1"/>
</dbReference>
<dbReference type="Gene3D" id="1.20.120.620">
    <property type="entry name" value="Backbone structure of the membrane domain of e. Coli histidine kinase receptor kdpd"/>
    <property type="match status" value="1"/>
</dbReference>
<dbReference type="InterPro" id="IPR005467">
    <property type="entry name" value="His_kinase_dom"/>
</dbReference>
<dbReference type="InterPro" id="IPR036097">
    <property type="entry name" value="HisK_dim/P_sf"/>
</dbReference>
<keyword evidence="8" id="KW-0547">Nucleotide-binding</keyword>
<dbReference type="SMART" id="SM00387">
    <property type="entry name" value="HATPase_c"/>
    <property type="match status" value="1"/>
</dbReference>
<evidence type="ECO:0000256" key="5">
    <source>
        <dbReference type="ARBA" id="ARBA00022553"/>
    </source>
</evidence>
<dbReference type="Pfam" id="PF02518">
    <property type="entry name" value="HATPase_c"/>
    <property type="match status" value="1"/>
</dbReference>
<dbReference type="InterPro" id="IPR004358">
    <property type="entry name" value="Sig_transdc_His_kin-like_C"/>
</dbReference>
<dbReference type="InterPro" id="IPR003594">
    <property type="entry name" value="HATPase_dom"/>
</dbReference>
<proteinExistence type="predicted"/>
<dbReference type="EMBL" id="BONF01000009">
    <property type="protein sequence ID" value="GIF80505.1"/>
    <property type="molecule type" value="Genomic_DNA"/>
</dbReference>
<evidence type="ECO:0000256" key="15">
    <source>
        <dbReference type="SAM" id="Phobius"/>
    </source>
</evidence>
<feature type="transmembrane region" description="Helical" evidence="15">
    <location>
        <begin position="380"/>
        <end position="400"/>
    </location>
</feature>
<sequence length="883" mass="93604">MARGQLRIYLGAAPGVGKTYAMLEEAQRRRGRGTDLVIGFVETHGRVHTAEMLDGLEVVPRRTVEYRGATFTEMDVDAVLARAPQVAVVDELAHTNVPGSVHAKRWQDVQLLLDAGITVLSTVNIQHLESLNDVVEQITGVVQRETVPDQVVRQADQVELVDMTPEALRRRMVHGNVYQAEKIDAALGNYFRVGNLTALRELALLWLADKVDEQLDRYRADHGIAKQWETRERVVVAVTGGPEGETLIRRAARIAGRSKGADLLALHVTRSDGLAGADPALLARHRVLVESLGGTYHQVAGTDVPRALLDFANGVNATQLVLGASRRGRLAQMLSPGVGATTAALSGSIDVHLVAHERTGRGRLTGPRLGVSALSPARRLAGFALAGFGLPLLTLGLHALDDRLSLASDILLYLAMVIAVALVGGLWPALLAAVAASLLINYFFTPPVRTFSIAERENLLALAVFVLVAAAVSAVVDMAARRTREAARASADAATLATVAGSVLRGARPLQALLDNLRETYQLDAVTVLERRGEGPAGPDCQGDPTAWRVAATVGGDPCFTPAEGDTAVPVDDEITVVLRGPALPAADRRIVEAFAAQAAVALRQERLAEEAARARPLAEADRMRTALLAAVSHDLRTPLASAVAAVAGLRSDDVAFSDEDRRELLDTAAESLERLNRLVSNLLDMSRLQAGALGVTARELWLEEAVPAALDELGEAGRTVRVRIPGDLSAVRADPGLLQRVLVNVISNALRFSPPGRPPLVSASEHGDQVELRVVDHGPGIPEEQRDQVFLPFQRLGDRDNDTGVGLGLALSRGLTEAMGGTLLPETTPGGGLTMVLNLPGVPPPAGLTAPEAAAAERALTEVTHQPAAPEAPAGETEPGSR</sequence>
<evidence type="ECO:0000256" key="2">
    <source>
        <dbReference type="ARBA" id="ARBA00004141"/>
    </source>
</evidence>
<dbReference type="PROSITE" id="PS50109">
    <property type="entry name" value="HIS_KIN"/>
    <property type="match status" value="1"/>
</dbReference>
<feature type="transmembrane region" description="Helical" evidence="15">
    <location>
        <begin position="460"/>
        <end position="480"/>
    </location>
</feature>
<dbReference type="Pfam" id="PF00512">
    <property type="entry name" value="HisKA"/>
    <property type="match status" value="1"/>
</dbReference>
<dbReference type="GO" id="GO:0005886">
    <property type="term" value="C:plasma membrane"/>
    <property type="evidence" value="ECO:0007669"/>
    <property type="project" value="UniProtKB-SubCell"/>
</dbReference>
<evidence type="ECO:0000256" key="3">
    <source>
        <dbReference type="ARBA" id="ARBA00004236"/>
    </source>
</evidence>
<dbReference type="Gene3D" id="3.30.565.10">
    <property type="entry name" value="Histidine kinase-like ATPase, C-terminal domain"/>
    <property type="match status" value="1"/>
</dbReference>
<dbReference type="RefSeq" id="WP_203744081.1">
    <property type="nucleotide sequence ID" value="NZ_BONF01000009.1"/>
</dbReference>
<feature type="transmembrane region" description="Helical" evidence="15">
    <location>
        <begin position="412"/>
        <end position="440"/>
    </location>
</feature>
<keyword evidence="6" id="KW-0808">Transferase</keyword>
<dbReference type="SUPFAM" id="SSF47384">
    <property type="entry name" value="Homodimeric domain of signal transducing histidine kinase"/>
    <property type="match status" value="1"/>
</dbReference>
<keyword evidence="5" id="KW-0597">Phosphoprotein</keyword>
<reference evidence="17 18" key="1">
    <citation type="submission" date="2021-01" db="EMBL/GenBank/DDBJ databases">
        <title>Whole genome shotgun sequence of Catellatospora bangladeshensis NBRC 107357.</title>
        <authorList>
            <person name="Komaki H."/>
            <person name="Tamura T."/>
        </authorList>
    </citation>
    <scope>NUCLEOTIDE SEQUENCE [LARGE SCALE GENOMIC DNA]</scope>
    <source>
        <strain evidence="17 18">NBRC 107357</strain>
    </source>
</reference>
<evidence type="ECO:0000256" key="14">
    <source>
        <dbReference type="SAM" id="MobiDB-lite"/>
    </source>
</evidence>
<dbReference type="GO" id="GO:0005524">
    <property type="term" value="F:ATP binding"/>
    <property type="evidence" value="ECO:0007669"/>
    <property type="project" value="UniProtKB-KW"/>
</dbReference>
<dbReference type="FunFam" id="3.40.50.300:FF:000483">
    <property type="entry name" value="Sensor histidine kinase KdpD"/>
    <property type="match status" value="1"/>
</dbReference>
<dbReference type="PANTHER" id="PTHR45569">
    <property type="entry name" value="SENSOR PROTEIN KDPD"/>
    <property type="match status" value="1"/>
</dbReference>
<evidence type="ECO:0000313" key="17">
    <source>
        <dbReference type="EMBL" id="GIF80505.1"/>
    </source>
</evidence>
<dbReference type="Gene3D" id="3.40.50.620">
    <property type="entry name" value="HUPs"/>
    <property type="match status" value="1"/>
</dbReference>
<keyword evidence="10" id="KW-0067">ATP-binding</keyword>
<organism evidence="17 18">
    <name type="scientific">Catellatospora bangladeshensis</name>
    <dbReference type="NCBI Taxonomy" id="310355"/>
    <lineage>
        <taxon>Bacteria</taxon>
        <taxon>Bacillati</taxon>
        <taxon>Actinomycetota</taxon>
        <taxon>Actinomycetes</taxon>
        <taxon>Micromonosporales</taxon>
        <taxon>Micromonosporaceae</taxon>
        <taxon>Catellatospora</taxon>
    </lineage>
</organism>
<dbReference type="Pfam" id="PF02702">
    <property type="entry name" value="KdpD"/>
    <property type="match status" value="1"/>
</dbReference>
<evidence type="ECO:0000256" key="1">
    <source>
        <dbReference type="ARBA" id="ARBA00000085"/>
    </source>
</evidence>
<dbReference type="PRINTS" id="PR00344">
    <property type="entry name" value="BCTRLSENSOR"/>
</dbReference>
<dbReference type="Proteomes" id="UP000601223">
    <property type="component" value="Unassembled WGS sequence"/>
</dbReference>
<dbReference type="FunFam" id="3.40.50.620:FF:000112">
    <property type="entry name" value="Sensor histidine kinase KdpD"/>
    <property type="match status" value="1"/>
</dbReference>
<evidence type="ECO:0000256" key="6">
    <source>
        <dbReference type="ARBA" id="ARBA00022679"/>
    </source>
</evidence>
<dbReference type="Gene3D" id="3.40.50.300">
    <property type="entry name" value="P-loop containing nucleotide triphosphate hydrolases"/>
    <property type="match status" value="1"/>
</dbReference>
<keyword evidence="7 15" id="KW-0812">Transmembrane</keyword>
<keyword evidence="18" id="KW-1185">Reference proteome</keyword>
<evidence type="ECO:0000256" key="4">
    <source>
        <dbReference type="ARBA" id="ARBA00012438"/>
    </source>
</evidence>
<dbReference type="InterPro" id="IPR014729">
    <property type="entry name" value="Rossmann-like_a/b/a_fold"/>
</dbReference>
<evidence type="ECO:0000256" key="13">
    <source>
        <dbReference type="ARBA" id="ARBA00023136"/>
    </source>
</evidence>
<dbReference type="PANTHER" id="PTHR45569:SF1">
    <property type="entry name" value="SENSOR PROTEIN KDPD"/>
    <property type="match status" value="1"/>
</dbReference>
<dbReference type="CDD" id="cd00082">
    <property type="entry name" value="HisKA"/>
    <property type="match status" value="1"/>
</dbReference>
<evidence type="ECO:0000313" key="18">
    <source>
        <dbReference type="Proteomes" id="UP000601223"/>
    </source>
</evidence>